<feature type="region of interest" description="Disordered" evidence="1">
    <location>
        <begin position="1"/>
        <end position="36"/>
    </location>
</feature>
<evidence type="ECO:0000313" key="3">
    <source>
        <dbReference type="Proteomes" id="UP000095008"/>
    </source>
</evidence>
<name>A0A1C2IA88_ACITH</name>
<dbReference type="Proteomes" id="UP000095008">
    <property type="component" value="Unassembled WGS sequence"/>
</dbReference>
<gene>
    <name evidence="2" type="ORF">A6M23_08915</name>
</gene>
<accession>A0A1C2IA88</accession>
<proteinExistence type="predicted"/>
<dbReference type="AlphaFoldDB" id="A0A1C2IA88"/>
<organism evidence="2 3">
    <name type="scientific">Acidithiobacillus thiooxidans</name>
    <name type="common">Thiobacillus thiooxidans</name>
    <dbReference type="NCBI Taxonomy" id="930"/>
    <lineage>
        <taxon>Bacteria</taxon>
        <taxon>Pseudomonadati</taxon>
        <taxon>Pseudomonadota</taxon>
        <taxon>Acidithiobacillia</taxon>
        <taxon>Acidithiobacillales</taxon>
        <taxon>Acidithiobacillaceae</taxon>
        <taxon>Acidithiobacillus</taxon>
    </lineage>
</organism>
<feature type="compositionally biased region" description="Basic and acidic residues" evidence="1">
    <location>
        <begin position="1"/>
        <end position="11"/>
    </location>
</feature>
<comment type="caution">
    <text evidence="2">The sequence shown here is derived from an EMBL/GenBank/DDBJ whole genome shotgun (WGS) entry which is preliminary data.</text>
</comment>
<reference evidence="2" key="1">
    <citation type="journal article" date="2016" name="Int. J. Mol. Sci.">
        <title>Comparative genomics of the extreme acidophile Acidithiobacillus thiooxidans reveals intraspecific divergence and niche adaptation.</title>
        <authorList>
            <person name="Zhang X."/>
            <person name="Feng X."/>
            <person name="Tao J."/>
            <person name="Ma L."/>
            <person name="Xiao Y."/>
            <person name="Liang Y."/>
            <person name="Liu X."/>
            <person name="Yin H."/>
        </authorList>
    </citation>
    <scope>NUCLEOTIDE SEQUENCE [LARGE SCALE GENOMIC DNA]</scope>
    <source>
        <strain evidence="2">DXS-W</strain>
    </source>
</reference>
<protein>
    <submittedName>
        <fullName evidence="2">Uncharacterized protein</fullName>
    </submittedName>
</protein>
<evidence type="ECO:0000313" key="2">
    <source>
        <dbReference type="EMBL" id="OCX72895.1"/>
    </source>
</evidence>
<dbReference type="EMBL" id="LWRY01000097">
    <property type="protein sequence ID" value="OCX72895.1"/>
    <property type="molecule type" value="Genomic_DNA"/>
</dbReference>
<evidence type="ECO:0000256" key="1">
    <source>
        <dbReference type="SAM" id="MobiDB-lite"/>
    </source>
</evidence>
<sequence>MGMRSEPDEAQKISLSTTEKKHGTTPSGECENEGSEWVKKTKEERMMEKQDFAVCWRLGGMKNFNERMSCWHGASGDGIKTECGLIVPVIAHGQLPEAYELNDYKNKITCKKCQKAIAARERTNAR</sequence>
<keyword evidence="3" id="KW-1185">Reference proteome</keyword>